<accession>A0A084IHK3</accession>
<feature type="domain" description="Peptide methionine sulphoxide reductase MsrA" evidence="5">
    <location>
        <begin position="58"/>
        <end position="209"/>
    </location>
</feature>
<proteinExistence type="inferred from homology"/>
<evidence type="ECO:0000313" key="7">
    <source>
        <dbReference type="Proteomes" id="UP000028302"/>
    </source>
</evidence>
<dbReference type="RefSeq" id="WP_037340647.1">
    <property type="nucleotide sequence ID" value="NZ_APNK01000037.1"/>
</dbReference>
<dbReference type="OrthoDB" id="4174719at2"/>
<dbReference type="eggNOG" id="COG0225">
    <property type="taxonomic scope" value="Bacteria"/>
</dbReference>
<dbReference type="Pfam" id="PF01625">
    <property type="entry name" value="PMSR"/>
    <property type="match status" value="1"/>
</dbReference>
<comment type="function">
    <text evidence="4">Has an important function as a repair enzyme for proteins that have been inactivated by oxidation. Catalyzes the reversible oxidation-reduction of methionine sulfoxide in proteins to methionine.</text>
</comment>
<dbReference type="SUPFAM" id="SSF55068">
    <property type="entry name" value="Peptide methionine sulfoxide reductase"/>
    <property type="match status" value="1"/>
</dbReference>
<evidence type="ECO:0000259" key="5">
    <source>
        <dbReference type="Pfam" id="PF01625"/>
    </source>
</evidence>
<comment type="caution">
    <text evidence="6">The sequence shown here is derived from an EMBL/GenBank/DDBJ whole genome shotgun (WGS) entry which is preliminary data.</text>
</comment>
<evidence type="ECO:0000256" key="4">
    <source>
        <dbReference type="HAMAP-Rule" id="MF_01401"/>
    </source>
</evidence>
<feature type="active site" evidence="4">
    <location>
        <position position="65"/>
    </location>
</feature>
<protein>
    <recommendedName>
        <fullName evidence="4">Peptide methionine sulfoxide reductase MsrA</fullName>
        <shortName evidence="4">Protein-methionine-S-oxide reductase</shortName>
        <ecNumber evidence="4">1.8.4.11</ecNumber>
    </recommendedName>
    <alternativeName>
        <fullName evidence="4">Peptide-methionine (S)-S-oxide reductase</fullName>
        <shortName evidence="4">Peptide Met(O) reductase</shortName>
    </alternativeName>
</protein>
<dbReference type="PANTHER" id="PTHR43774:SF1">
    <property type="entry name" value="PEPTIDE METHIONINE SULFOXIDE REDUCTASE MSRA 2"/>
    <property type="match status" value="1"/>
</dbReference>
<reference evidence="6 7" key="1">
    <citation type="submission" date="2013-03" db="EMBL/GenBank/DDBJ databases">
        <title>Salinisphaera hydrothermalis C41B8 Genome Sequencing.</title>
        <authorList>
            <person name="Li C."/>
            <person name="Lai Q."/>
            <person name="Shao Z."/>
        </authorList>
    </citation>
    <scope>NUCLEOTIDE SEQUENCE [LARGE SCALE GENOMIC DNA]</scope>
    <source>
        <strain evidence="6 7">C41B8</strain>
    </source>
</reference>
<dbReference type="STRING" id="1304275.C41B8_16339"/>
<evidence type="ECO:0000313" key="6">
    <source>
        <dbReference type="EMBL" id="KEZ76187.1"/>
    </source>
</evidence>
<dbReference type="GO" id="GO:0008113">
    <property type="term" value="F:peptide-methionine (S)-S-oxide reductase activity"/>
    <property type="evidence" value="ECO:0007669"/>
    <property type="project" value="UniProtKB-UniRule"/>
</dbReference>
<dbReference type="EC" id="1.8.4.11" evidence="4"/>
<keyword evidence="7" id="KW-1185">Reference proteome</keyword>
<dbReference type="InterPro" id="IPR002569">
    <property type="entry name" value="Met_Sox_Rdtase_MsrA_dom"/>
</dbReference>
<comment type="similarity">
    <text evidence="4">Belongs to the MsrA Met sulfoxide reductase family.</text>
</comment>
<dbReference type="Gene3D" id="3.30.1060.10">
    <property type="entry name" value="Peptide methionine sulphoxide reductase MsrA"/>
    <property type="match status" value="1"/>
</dbReference>
<comment type="catalytic activity">
    <reaction evidence="3 4">
        <text>[thioredoxin]-disulfide + L-methionine + H2O = L-methionine (S)-S-oxide + [thioredoxin]-dithiol</text>
        <dbReference type="Rhea" id="RHEA:19993"/>
        <dbReference type="Rhea" id="RHEA-COMP:10698"/>
        <dbReference type="Rhea" id="RHEA-COMP:10700"/>
        <dbReference type="ChEBI" id="CHEBI:15377"/>
        <dbReference type="ChEBI" id="CHEBI:29950"/>
        <dbReference type="ChEBI" id="CHEBI:50058"/>
        <dbReference type="ChEBI" id="CHEBI:57844"/>
        <dbReference type="ChEBI" id="CHEBI:58772"/>
        <dbReference type="EC" id="1.8.4.11"/>
    </reaction>
</comment>
<dbReference type="Proteomes" id="UP000028302">
    <property type="component" value="Unassembled WGS sequence"/>
</dbReference>
<sequence>MYARFKRSVSIAGLAVAGAVALGAVLFDAPARSADAVYGANIPPAQAHLADTSGGEATAVLAGGCFWGMEEVFSHVKGVTNVVSGYAGGDKAHANYRDSSTGRYGDAEAVRITYDPAKIRYADLLQIYFSVAHDPTQVNRQGPDRGPQYRSEVFAANDDQARVARAYIRQLDAAKVFRAPIATKVSVGDKFFPAESYHQNYAVKHPDSYYLQVNDEPKVKALKTRFPARYRSGFVENGRVIQDRGAS</sequence>
<keyword evidence="1 4" id="KW-0560">Oxidoreductase</keyword>
<dbReference type="AlphaFoldDB" id="A0A084IHK3"/>
<dbReference type="InterPro" id="IPR036509">
    <property type="entry name" value="Met_Sox_Rdtase_MsrA_sf"/>
</dbReference>
<dbReference type="HAMAP" id="MF_01401">
    <property type="entry name" value="MsrA"/>
    <property type="match status" value="1"/>
</dbReference>
<evidence type="ECO:0000256" key="3">
    <source>
        <dbReference type="ARBA" id="ARBA00048782"/>
    </source>
</evidence>
<comment type="catalytic activity">
    <reaction evidence="2 4">
        <text>L-methionyl-[protein] + [thioredoxin]-disulfide + H2O = L-methionyl-(S)-S-oxide-[protein] + [thioredoxin]-dithiol</text>
        <dbReference type="Rhea" id="RHEA:14217"/>
        <dbReference type="Rhea" id="RHEA-COMP:10698"/>
        <dbReference type="Rhea" id="RHEA-COMP:10700"/>
        <dbReference type="Rhea" id="RHEA-COMP:12313"/>
        <dbReference type="Rhea" id="RHEA-COMP:12315"/>
        <dbReference type="ChEBI" id="CHEBI:15377"/>
        <dbReference type="ChEBI" id="CHEBI:16044"/>
        <dbReference type="ChEBI" id="CHEBI:29950"/>
        <dbReference type="ChEBI" id="CHEBI:44120"/>
        <dbReference type="ChEBI" id="CHEBI:50058"/>
        <dbReference type="EC" id="1.8.4.11"/>
    </reaction>
</comment>
<dbReference type="PATRIC" id="fig|1304275.5.peg.3345"/>
<dbReference type="PANTHER" id="PTHR43774">
    <property type="entry name" value="PEPTIDE METHIONINE SULFOXIDE REDUCTASE"/>
    <property type="match status" value="1"/>
</dbReference>
<gene>
    <name evidence="4" type="primary">msrA</name>
    <name evidence="6" type="ORF">C41B8_16339</name>
</gene>
<evidence type="ECO:0000256" key="2">
    <source>
        <dbReference type="ARBA" id="ARBA00047806"/>
    </source>
</evidence>
<organism evidence="6 7">
    <name type="scientific">Salinisphaera hydrothermalis (strain C41B8)</name>
    <dbReference type="NCBI Taxonomy" id="1304275"/>
    <lineage>
        <taxon>Bacteria</taxon>
        <taxon>Pseudomonadati</taxon>
        <taxon>Pseudomonadota</taxon>
        <taxon>Gammaproteobacteria</taxon>
        <taxon>Salinisphaerales</taxon>
        <taxon>Salinisphaeraceae</taxon>
        <taxon>Salinisphaera</taxon>
    </lineage>
</organism>
<dbReference type="GO" id="GO:0033744">
    <property type="term" value="F:L-methionine:thioredoxin-disulfide S-oxidoreductase activity"/>
    <property type="evidence" value="ECO:0007669"/>
    <property type="project" value="RHEA"/>
</dbReference>
<dbReference type="NCBIfam" id="TIGR00401">
    <property type="entry name" value="msrA"/>
    <property type="match status" value="1"/>
</dbReference>
<dbReference type="EMBL" id="APNK01000037">
    <property type="protein sequence ID" value="KEZ76187.1"/>
    <property type="molecule type" value="Genomic_DNA"/>
</dbReference>
<evidence type="ECO:0000256" key="1">
    <source>
        <dbReference type="ARBA" id="ARBA00023002"/>
    </source>
</evidence>
<name>A0A084IHK3_SALHC</name>